<dbReference type="Gene3D" id="3.90.25.10">
    <property type="entry name" value="UDP-galactose 4-epimerase, domain 1"/>
    <property type="match status" value="2"/>
</dbReference>
<name>A0AAW0J910_QUESU</name>
<accession>A0AAW0J910</accession>
<dbReference type="InterPro" id="IPR045312">
    <property type="entry name" value="PCBER-like"/>
</dbReference>
<keyword evidence="2" id="KW-0560">Oxidoreductase</keyword>
<dbReference type="Pfam" id="PF05368">
    <property type="entry name" value="NmrA"/>
    <property type="match status" value="2"/>
</dbReference>
<evidence type="ECO:0000313" key="4">
    <source>
        <dbReference type="EMBL" id="KAK7823292.1"/>
    </source>
</evidence>
<evidence type="ECO:0000259" key="3">
    <source>
        <dbReference type="Pfam" id="PF05368"/>
    </source>
</evidence>
<dbReference type="AlphaFoldDB" id="A0AAW0J910"/>
<keyword evidence="1" id="KW-0521">NADP</keyword>
<dbReference type="SUPFAM" id="SSF51735">
    <property type="entry name" value="NAD(P)-binding Rossmann-fold domains"/>
    <property type="match status" value="2"/>
</dbReference>
<dbReference type="InterPro" id="IPR036291">
    <property type="entry name" value="NAD(P)-bd_dom_sf"/>
</dbReference>
<comment type="caution">
    <text evidence="4">The sequence shown here is derived from an EMBL/GenBank/DDBJ whole genome shotgun (WGS) entry which is preliminary data.</text>
</comment>
<evidence type="ECO:0000313" key="5">
    <source>
        <dbReference type="Proteomes" id="UP000237347"/>
    </source>
</evidence>
<evidence type="ECO:0000256" key="1">
    <source>
        <dbReference type="ARBA" id="ARBA00022857"/>
    </source>
</evidence>
<reference evidence="4 5" key="1">
    <citation type="journal article" date="2018" name="Sci. Data">
        <title>The draft genome sequence of cork oak.</title>
        <authorList>
            <person name="Ramos A.M."/>
            <person name="Usie A."/>
            <person name="Barbosa P."/>
            <person name="Barros P.M."/>
            <person name="Capote T."/>
            <person name="Chaves I."/>
            <person name="Simoes F."/>
            <person name="Abreu I."/>
            <person name="Carrasquinho I."/>
            <person name="Faro C."/>
            <person name="Guimaraes J.B."/>
            <person name="Mendonca D."/>
            <person name="Nobrega F."/>
            <person name="Rodrigues L."/>
            <person name="Saibo N.J.M."/>
            <person name="Varela M.C."/>
            <person name="Egas C."/>
            <person name="Matos J."/>
            <person name="Miguel C.M."/>
            <person name="Oliveira M.M."/>
            <person name="Ricardo C.P."/>
            <person name="Goncalves S."/>
        </authorList>
    </citation>
    <scope>NUCLEOTIDE SEQUENCE [LARGE SCALE GENOMIC DNA]</scope>
    <source>
        <strain evidence="5">cv. HL8</strain>
    </source>
</reference>
<dbReference type="Proteomes" id="UP000237347">
    <property type="component" value="Unassembled WGS sequence"/>
</dbReference>
<gene>
    <name evidence="4" type="primary">PCBER_1</name>
    <name evidence="4" type="ORF">CFP56_035659</name>
</gene>
<proteinExistence type="predicted"/>
<feature type="domain" description="NmrA-like" evidence="3">
    <location>
        <begin position="4"/>
        <end position="292"/>
    </location>
</feature>
<sequence length="587" mass="64831">MAHKSKILIIGGTGYIGKYIVEESAKAGHPTFALVRENTASNPEKSKLIESFKSSGVTLLHGDIYHHESLLKAIKQVDVVICAVGTQQRFFPSEFGSDLDRAKLVDPIKHHLGVKASIRRSIEAEGIPYTYLVSNGFAGYFLPNFGIALTGGTGSFTAPPRDKVEIIGDGNTKVILSKEEDIAAYTIKAVDDPRTLNKVLHIRPPANILSFNEIVSLWEKKIGKTLEKTYLLEDQLLEKIQESPSPLNLFLSIAHAIFVKGNLINSEVKASFGVEASELYPEVKYTTADEYLDHKILIIGGTGYIGKYIVEESAKAGHPTFALVRENTASNPEKPKLIESFKSFGVTLLHGDIYHHESLVKAIKQVDVVICALGSPEQIADQRFLPSEFGGDVDRIHAVEPIEHHFRAKASIRRSIEAEGVPHTYLVSNGFAGYFLPNFGIGLAGATAPPRDKVEIIGDGNPKVIFSKEEDIATYTIKAVDDPRTLNKVLHVRPLANILSFNEIVSLWEKKIGKTLEKTYLLEDQLLKKIQECSNPLNLLLLSIAHSTFVKGNLRDFEIKASNGVEASELYPEVKYTTVDEYLDQFV</sequence>
<dbReference type="PANTHER" id="PTHR43349:SF40">
    <property type="entry name" value="PHENYLCOUMARAN BENZYLIC ETHER REDUCTASE-LIKE PROTEIN FI1"/>
    <property type="match status" value="1"/>
</dbReference>
<dbReference type="CDD" id="cd05259">
    <property type="entry name" value="PCBER_SDR_a"/>
    <property type="match status" value="2"/>
</dbReference>
<dbReference type="GO" id="GO:0016491">
    <property type="term" value="F:oxidoreductase activity"/>
    <property type="evidence" value="ECO:0007669"/>
    <property type="project" value="UniProtKB-KW"/>
</dbReference>
<dbReference type="PANTHER" id="PTHR43349">
    <property type="entry name" value="PINORESINOL REDUCTASE-RELATED"/>
    <property type="match status" value="1"/>
</dbReference>
<feature type="domain" description="NmrA-like" evidence="3">
    <location>
        <begin position="294"/>
        <end position="583"/>
    </location>
</feature>
<dbReference type="GO" id="GO:0009807">
    <property type="term" value="P:lignan biosynthetic process"/>
    <property type="evidence" value="ECO:0007669"/>
    <property type="project" value="UniProtKB-ARBA"/>
</dbReference>
<organism evidence="4 5">
    <name type="scientific">Quercus suber</name>
    <name type="common">Cork oak</name>
    <dbReference type="NCBI Taxonomy" id="58331"/>
    <lineage>
        <taxon>Eukaryota</taxon>
        <taxon>Viridiplantae</taxon>
        <taxon>Streptophyta</taxon>
        <taxon>Embryophyta</taxon>
        <taxon>Tracheophyta</taxon>
        <taxon>Spermatophyta</taxon>
        <taxon>Magnoliopsida</taxon>
        <taxon>eudicotyledons</taxon>
        <taxon>Gunneridae</taxon>
        <taxon>Pentapetalae</taxon>
        <taxon>rosids</taxon>
        <taxon>fabids</taxon>
        <taxon>Fagales</taxon>
        <taxon>Fagaceae</taxon>
        <taxon>Quercus</taxon>
    </lineage>
</organism>
<dbReference type="InterPro" id="IPR050608">
    <property type="entry name" value="NmrA-type/Isoflavone_red_sf"/>
</dbReference>
<dbReference type="InterPro" id="IPR008030">
    <property type="entry name" value="NmrA-like"/>
</dbReference>
<dbReference type="EMBL" id="PKMF04000638">
    <property type="protein sequence ID" value="KAK7823292.1"/>
    <property type="molecule type" value="Genomic_DNA"/>
</dbReference>
<keyword evidence="5" id="KW-1185">Reference proteome</keyword>
<evidence type="ECO:0000256" key="2">
    <source>
        <dbReference type="ARBA" id="ARBA00023002"/>
    </source>
</evidence>
<protein>
    <submittedName>
        <fullName evidence="4">Isoflavone reductase like protein pcber</fullName>
    </submittedName>
</protein>
<dbReference type="Gene3D" id="3.40.50.720">
    <property type="entry name" value="NAD(P)-binding Rossmann-like Domain"/>
    <property type="match status" value="2"/>
</dbReference>